<dbReference type="EMBL" id="NAJL01000096">
    <property type="protein sequence ID" value="TKA21866.1"/>
    <property type="molecule type" value="Genomic_DNA"/>
</dbReference>
<dbReference type="Proteomes" id="UP000308549">
    <property type="component" value="Unassembled WGS sequence"/>
</dbReference>
<protein>
    <submittedName>
        <fullName evidence="2">Uncharacterized protein</fullName>
    </submittedName>
</protein>
<organism evidence="2 3">
    <name type="scientific">Salinomyces thailandicus</name>
    <dbReference type="NCBI Taxonomy" id="706561"/>
    <lineage>
        <taxon>Eukaryota</taxon>
        <taxon>Fungi</taxon>
        <taxon>Dikarya</taxon>
        <taxon>Ascomycota</taxon>
        <taxon>Pezizomycotina</taxon>
        <taxon>Dothideomycetes</taxon>
        <taxon>Dothideomycetidae</taxon>
        <taxon>Mycosphaerellales</taxon>
        <taxon>Teratosphaeriaceae</taxon>
        <taxon>Salinomyces</taxon>
    </lineage>
</organism>
<keyword evidence="3" id="KW-1185">Reference proteome</keyword>
<dbReference type="AlphaFoldDB" id="A0A4U0TJE6"/>
<reference evidence="2 3" key="1">
    <citation type="submission" date="2017-03" db="EMBL/GenBank/DDBJ databases">
        <title>Genomes of endolithic fungi from Antarctica.</title>
        <authorList>
            <person name="Coleine C."/>
            <person name="Masonjones S."/>
            <person name="Stajich J.E."/>
        </authorList>
    </citation>
    <scope>NUCLEOTIDE SEQUENCE [LARGE SCALE GENOMIC DNA]</scope>
    <source>
        <strain evidence="2 3">CCFEE 6315</strain>
    </source>
</reference>
<feature type="compositionally biased region" description="Low complexity" evidence="1">
    <location>
        <begin position="95"/>
        <end position="109"/>
    </location>
</feature>
<sequence length="179" mass="19592">MTLLQEDFAIQGLVWAQDHFPSDHFKGLEDDDGSRAIEIPMMRKLRAERVVFERLCLADLTEHLGYDAQTRHFFASRSSPEDFEPLPKSMVTDASPRSSSSGSTPSGSPDVGGGSKAIRKPKPRKASPRRRGKKTWANVASAGRSRKLGDRRCTDVAVKDEDADTGMSSHASVLSCSLS</sequence>
<name>A0A4U0TJE6_9PEZI</name>
<comment type="caution">
    <text evidence="2">The sequence shown here is derived from an EMBL/GenBank/DDBJ whole genome shotgun (WGS) entry which is preliminary data.</text>
</comment>
<evidence type="ECO:0000313" key="3">
    <source>
        <dbReference type="Proteomes" id="UP000308549"/>
    </source>
</evidence>
<feature type="compositionally biased region" description="Basic residues" evidence="1">
    <location>
        <begin position="117"/>
        <end position="134"/>
    </location>
</feature>
<feature type="region of interest" description="Disordered" evidence="1">
    <location>
        <begin position="77"/>
        <end position="153"/>
    </location>
</feature>
<evidence type="ECO:0000256" key="1">
    <source>
        <dbReference type="SAM" id="MobiDB-lite"/>
    </source>
</evidence>
<accession>A0A4U0TJE6</accession>
<evidence type="ECO:0000313" key="2">
    <source>
        <dbReference type="EMBL" id="TKA21866.1"/>
    </source>
</evidence>
<proteinExistence type="predicted"/>
<gene>
    <name evidence="2" type="ORF">B0A50_08738</name>
</gene>
<dbReference type="OrthoDB" id="2017974at2759"/>